<protein>
    <submittedName>
        <fullName evidence="1">Uncharacterized protein</fullName>
    </submittedName>
</protein>
<gene>
    <name evidence="1" type="ORF">HYALB_00007742</name>
</gene>
<name>A0A9N9LHS3_9HELO</name>
<reference evidence="1" key="1">
    <citation type="submission" date="2021-07" db="EMBL/GenBank/DDBJ databases">
        <authorList>
            <person name="Durling M."/>
        </authorList>
    </citation>
    <scope>NUCLEOTIDE SEQUENCE</scope>
</reference>
<dbReference type="SUPFAM" id="SSF53335">
    <property type="entry name" value="S-adenosyl-L-methionine-dependent methyltransferases"/>
    <property type="match status" value="1"/>
</dbReference>
<proteinExistence type="predicted"/>
<evidence type="ECO:0000313" key="2">
    <source>
        <dbReference type="Proteomes" id="UP000701801"/>
    </source>
</evidence>
<dbReference type="PANTHER" id="PTHR14614:SF132">
    <property type="entry name" value="PROTEIN-LYSINE METHYLTRANSFERASE C42C1.13"/>
    <property type="match status" value="1"/>
</dbReference>
<organism evidence="1 2">
    <name type="scientific">Hymenoscyphus albidus</name>
    <dbReference type="NCBI Taxonomy" id="595503"/>
    <lineage>
        <taxon>Eukaryota</taxon>
        <taxon>Fungi</taxon>
        <taxon>Dikarya</taxon>
        <taxon>Ascomycota</taxon>
        <taxon>Pezizomycotina</taxon>
        <taxon>Leotiomycetes</taxon>
        <taxon>Helotiales</taxon>
        <taxon>Helotiaceae</taxon>
        <taxon>Hymenoscyphus</taxon>
    </lineage>
</organism>
<dbReference type="Gene3D" id="3.40.50.150">
    <property type="entry name" value="Vaccinia Virus protein VP39"/>
    <property type="match status" value="1"/>
</dbReference>
<dbReference type="PANTHER" id="PTHR14614">
    <property type="entry name" value="HEPATOCELLULAR CARCINOMA-ASSOCIATED ANTIGEN"/>
    <property type="match status" value="1"/>
</dbReference>
<comment type="caution">
    <text evidence="1">The sequence shown here is derived from an EMBL/GenBank/DDBJ whole genome shotgun (WGS) entry which is preliminary data.</text>
</comment>
<dbReference type="AlphaFoldDB" id="A0A9N9LHS3"/>
<keyword evidence="2" id="KW-1185">Reference proteome</keyword>
<dbReference type="InterPro" id="IPR029063">
    <property type="entry name" value="SAM-dependent_MTases_sf"/>
</dbReference>
<dbReference type="InterPro" id="IPR019410">
    <property type="entry name" value="Methyltransf_16"/>
</dbReference>
<dbReference type="EMBL" id="CAJVRM010000056">
    <property type="protein sequence ID" value="CAG8972817.1"/>
    <property type="molecule type" value="Genomic_DNA"/>
</dbReference>
<sequence>MHYIRFLKSPRLIDNSLRSAPSSLTAKITITTDLGESFLWDDINVIAEVVSHDGETVIGKGVEYAWKGREGMRGLEVVLRIPPRVDGVVRMRVRSVTEELDVRRLSEIVDRKGRSEEGSIVGVWSMDVNLSTSLAKVKEVQPPLAERVFQIGDGKALHIWEETGESIARHIWDAGLTLSSYLHTISPLSSTSTTSSKLPVLEKLLQEKSELNIIELGAGCGIVSLTLHHHFPQISNSILTDLPEASEILSHNISHLSIPDSPSRNFTTTLKHEVLDWSQPLPSFAAEKKWDLVMVADCTYNPDVVPHLVKTLKELTSEEGGKEGKGLVCAAMKVRHESEMVFFDLMTEARFEVLGKCRIPIGVLGGEGEEIEIFVFGRKGK</sequence>
<evidence type="ECO:0000313" key="1">
    <source>
        <dbReference type="EMBL" id="CAG8972817.1"/>
    </source>
</evidence>
<dbReference type="Pfam" id="PF10294">
    <property type="entry name" value="Methyltransf_16"/>
    <property type="match status" value="1"/>
</dbReference>
<dbReference type="GO" id="GO:0005829">
    <property type="term" value="C:cytosol"/>
    <property type="evidence" value="ECO:0007669"/>
    <property type="project" value="TreeGrafter"/>
</dbReference>
<dbReference type="Proteomes" id="UP000701801">
    <property type="component" value="Unassembled WGS sequence"/>
</dbReference>
<accession>A0A9N9LHS3</accession>
<dbReference type="OrthoDB" id="413520at2759"/>
<dbReference type="GO" id="GO:0008757">
    <property type="term" value="F:S-adenosylmethionine-dependent methyltransferase activity"/>
    <property type="evidence" value="ECO:0007669"/>
    <property type="project" value="UniProtKB-ARBA"/>
</dbReference>